<evidence type="ECO:0000313" key="3">
    <source>
        <dbReference type="Proteomes" id="UP000836841"/>
    </source>
</evidence>
<feature type="region of interest" description="Disordered" evidence="1">
    <location>
        <begin position="63"/>
        <end position="94"/>
    </location>
</feature>
<protein>
    <submittedName>
        <fullName evidence="2">Uncharacterized protein</fullName>
    </submittedName>
</protein>
<feature type="compositionally biased region" description="Low complexity" evidence="1">
    <location>
        <begin position="78"/>
        <end position="90"/>
    </location>
</feature>
<gene>
    <name evidence="2" type="ORF">TAV2_LOCUS16603</name>
</gene>
<name>A0AAU9SGC2_THLAR</name>
<reference evidence="2 3" key="1">
    <citation type="submission" date="2022-03" db="EMBL/GenBank/DDBJ databases">
        <authorList>
            <person name="Nunn A."/>
            <person name="Chopra R."/>
            <person name="Nunn A."/>
            <person name="Contreras Garrido A."/>
        </authorList>
    </citation>
    <scope>NUCLEOTIDE SEQUENCE [LARGE SCALE GENOMIC DNA]</scope>
</reference>
<keyword evidence="3" id="KW-1185">Reference proteome</keyword>
<dbReference type="EMBL" id="OU466861">
    <property type="protein sequence ID" value="CAH2065499.1"/>
    <property type="molecule type" value="Genomic_DNA"/>
</dbReference>
<dbReference type="Proteomes" id="UP000836841">
    <property type="component" value="Chromosome 5"/>
</dbReference>
<sequence>MNDYSLLLLHHSFAHEYLPQTLLQKVVKVHETAHHSKFHQSPLFFSDIECFRLPESYGTLQRDAPPVQLLPHNPEPPATTTATGDATAFPEQPKQHNVGLVQAAKQHFHCQKEVKKLN</sequence>
<dbReference type="AlphaFoldDB" id="A0AAU9SGC2"/>
<evidence type="ECO:0000256" key="1">
    <source>
        <dbReference type="SAM" id="MobiDB-lite"/>
    </source>
</evidence>
<accession>A0AAU9SGC2</accession>
<evidence type="ECO:0000313" key="2">
    <source>
        <dbReference type="EMBL" id="CAH2065499.1"/>
    </source>
</evidence>
<organism evidence="2 3">
    <name type="scientific">Thlaspi arvense</name>
    <name type="common">Field penny-cress</name>
    <dbReference type="NCBI Taxonomy" id="13288"/>
    <lineage>
        <taxon>Eukaryota</taxon>
        <taxon>Viridiplantae</taxon>
        <taxon>Streptophyta</taxon>
        <taxon>Embryophyta</taxon>
        <taxon>Tracheophyta</taxon>
        <taxon>Spermatophyta</taxon>
        <taxon>Magnoliopsida</taxon>
        <taxon>eudicotyledons</taxon>
        <taxon>Gunneridae</taxon>
        <taxon>Pentapetalae</taxon>
        <taxon>rosids</taxon>
        <taxon>malvids</taxon>
        <taxon>Brassicales</taxon>
        <taxon>Brassicaceae</taxon>
        <taxon>Thlaspideae</taxon>
        <taxon>Thlaspi</taxon>
    </lineage>
</organism>
<proteinExistence type="predicted"/>